<gene>
    <name evidence="1 3" type="primary">nhr-181</name>
    <name evidence="1" type="ORF">CELE_F38H12.3</name>
    <name evidence="3" type="ORF">F38H12.3</name>
</gene>
<dbReference type="EMBL" id="BX284605">
    <property type="protein sequence ID" value="SAP35577.1"/>
    <property type="molecule type" value="Genomic_DNA"/>
</dbReference>
<proteinExistence type="predicted"/>
<evidence type="ECO:0000313" key="1">
    <source>
        <dbReference type="EMBL" id="SAP35577.1"/>
    </source>
</evidence>
<evidence type="ECO:0000313" key="3">
    <source>
        <dbReference type="WormBase" id="F38H12.3c"/>
    </source>
</evidence>
<dbReference type="RefSeq" id="NP_001317817.1">
    <property type="nucleotide sequence ID" value="NM_001330828.1"/>
</dbReference>
<keyword evidence="1" id="KW-0675">Receptor</keyword>
<dbReference type="Bgee" id="WBGene00018189">
    <property type="expression patterns" value="Expressed in embryo and 2 other cell types or tissues"/>
</dbReference>
<protein>
    <submittedName>
        <fullName evidence="1">Nuclear Hormone Receptor family</fullName>
    </submittedName>
</protein>
<dbReference type="ExpressionAtlas" id="A0A168H5K4">
    <property type="expression patterns" value="baseline and differential"/>
</dbReference>
<keyword evidence="2" id="KW-1185">Reference proteome</keyword>
<dbReference type="WormBase" id="F38H12.3c">
    <property type="protein sequence ID" value="CE51663"/>
    <property type="gene ID" value="WBGene00018189"/>
    <property type="gene designation" value="nhr-181"/>
</dbReference>
<dbReference type="KEGG" id="cel:CELE_F38H12.3"/>
<dbReference type="AGR" id="WB:WBGene00018189"/>
<evidence type="ECO:0000313" key="2">
    <source>
        <dbReference type="Proteomes" id="UP000001940"/>
    </source>
</evidence>
<accession>A0A168H5K4</accession>
<dbReference type="AlphaFoldDB" id="A0A168H5K4"/>
<organism evidence="1 2">
    <name type="scientific">Caenorhabditis elegans</name>
    <dbReference type="NCBI Taxonomy" id="6239"/>
    <lineage>
        <taxon>Eukaryota</taxon>
        <taxon>Metazoa</taxon>
        <taxon>Ecdysozoa</taxon>
        <taxon>Nematoda</taxon>
        <taxon>Chromadorea</taxon>
        <taxon>Rhabditida</taxon>
        <taxon>Rhabditina</taxon>
        <taxon>Rhabditomorpha</taxon>
        <taxon>Rhabditoidea</taxon>
        <taxon>Rhabditidae</taxon>
        <taxon>Peloderinae</taxon>
        <taxon>Caenorhabditis</taxon>
    </lineage>
</organism>
<dbReference type="CTD" id="185483"/>
<reference evidence="1 2" key="1">
    <citation type="journal article" date="1998" name="Science">
        <title>Genome sequence of the nematode C. elegans: a platform for investigating biology.</title>
        <authorList>
            <consortium name="The C. elegans sequencing consortium"/>
            <person name="Sulson J.E."/>
            <person name="Waterston R."/>
        </authorList>
    </citation>
    <scope>NUCLEOTIDE SEQUENCE [LARGE SCALE GENOMIC DNA]</scope>
    <source>
        <strain evidence="1 2">Bristol N2</strain>
    </source>
</reference>
<sequence length="68" mass="7712">MCHSQDCTFTNSIIPGSRNLQRSTIFAQQMYVRTHGSFNSTISRRGSRTIRGNNSVDQLNSMWCQGNL</sequence>
<dbReference type="GeneID" id="185483"/>
<name>A0A168H5K4_CAEEL</name>
<dbReference type="OrthoDB" id="5772425at2759"/>
<dbReference type="Proteomes" id="UP000001940">
    <property type="component" value="Chromosome V"/>
</dbReference>